<proteinExistence type="predicted"/>
<protein>
    <submittedName>
        <fullName evidence="3">Uncharacterized protein</fullName>
    </submittedName>
</protein>
<organism evidence="3">
    <name type="scientific">viral metagenome</name>
    <dbReference type="NCBI Taxonomy" id="1070528"/>
    <lineage>
        <taxon>unclassified sequences</taxon>
        <taxon>metagenomes</taxon>
        <taxon>organismal metagenomes</taxon>
    </lineage>
</organism>
<evidence type="ECO:0000313" key="2">
    <source>
        <dbReference type="EMBL" id="QJA82288.1"/>
    </source>
</evidence>
<dbReference type="AlphaFoldDB" id="A0A6M3Y124"/>
<name>A0A6M3Y124_9ZZZZ</name>
<evidence type="ECO:0000313" key="3">
    <source>
        <dbReference type="EMBL" id="QJI03955.1"/>
    </source>
</evidence>
<sequence length="53" mass="6451">MSYISDQKEMKEMLERQSKLLAQMKSDLKEMFQLQACLIQFQIMMTISRFSRR</sequence>
<reference evidence="3" key="1">
    <citation type="submission" date="2020-03" db="EMBL/GenBank/DDBJ databases">
        <title>The deep terrestrial virosphere.</title>
        <authorList>
            <person name="Holmfeldt K."/>
            <person name="Nilsson E."/>
            <person name="Simone D."/>
            <person name="Lopez-Fernandez M."/>
            <person name="Wu X."/>
            <person name="de Brujin I."/>
            <person name="Lundin D."/>
            <person name="Andersson A."/>
            <person name="Bertilsson S."/>
            <person name="Dopson M."/>
        </authorList>
    </citation>
    <scope>NUCLEOTIDE SEQUENCE</scope>
    <source>
        <strain evidence="2">MM415A00428</strain>
        <strain evidence="1">MM415B01127</strain>
        <strain evidence="3">TM448B05596</strain>
    </source>
</reference>
<accession>A0A6M3Y124</accession>
<evidence type="ECO:0000313" key="1">
    <source>
        <dbReference type="EMBL" id="QJA60353.1"/>
    </source>
</evidence>
<dbReference type="EMBL" id="MT145134">
    <property type="protein sequence ID" value="QJI03955.1"/>
    <property type="molecule type" value="Genomic_DNA"/>
</dbReference>
<gene>
    <name evidence="2" type="ORF">MM415A00428_0006</name>
    <name evidence="1" type="ORF">MM415B01127_0030</name>
    <name evidence="3" type="ORF">TM448B05596_0006</name>
</gene>
<dbReference type="EMBL" id="MT141405">
    <property type="protein sequence ID" value="QJA60353.1"/>
    <property type="molecule type" value="Genomic_DNA"/>
</dbReference>
<dbReference type="EMBL" id="MT142484">
    <property type="protein sequence ID" value="QJA82288.1"/>
    <property type="molecule type" value="Genomic_DNA"/>
</dbReference>